<dbReference type="PIRSF" id="PIRSF001220">
    <property type="entry name" value="L-ASNase_gatD"/>
    <property type="match status" value="1"/>
</dbReference>
<dbReference type="PANTHER" id="PTHR11707:SF28">
    <property type="entry name" value="60 KDA LYSOPHOSPHOLIPASE"/>
    <property type="match status" value="1"/>
</dbReference>
<dbReference type="InterPro" id="IPR040919">
    <property type="entry name" value="Asparaginase_C"/>
</dbReference>
<dbReference type="OrthoDB" id="9788068at2"/>
<dbReference type="InterPro" id="IPR036152">
    <property type="entry name" value="Asp/glu_Ase-like_sf"/>
</dbReference>
<comment type="similarity">
    <text evidence="1">Belongs to the asparaginase 1 family.</text>
</comment>
<dbReference type="AlphaFoldDB" id="A0A433SG57"/>
<evidence type="ECO:0000256" key="1">
    <source>
        <dbReference type="ARBA" id="ARBA00010518"/>
    </source>
</evidence>
<evidence type="ECO:0000256" key="2">
    <source>
        <dbReference type="ARBA" id="ARBA00022801"/>
    </source>
</evidence>
<dbReference type="InterPro" id="IPR027473">
    <property type="entry name" value="L-asparaginase_C"/>
</dbReference>
<dbReference type="PROSITE" id="PS51732">
    <property type="entry name" value="ASN_GLN_ASE_3"/>
    <property type="match status" value="1"/>
</dbReference>
<dbReference type="Pfam" id="PF17763">
    <property type="entry name" value="Asparaginase_C"/>
    <property type="match status" value="1"/>
</dbReference>
<dbReference type="FunFam" id="3.40.50.1170:FF:000001">
    <property type="entry name" value="L-asparaginase 2"/>
    <property type="match status" value="1"/>
</dbReference>
<dbReference type="EC" id="3.5.1.1" evidence="7"/>
<dbReference type="CDD" id="cd08964">
    <property type="entry name" value="L-asparaginase_II"/>
    <property type="match status" value="1"/>
</dbReference>
<dbReference type="Proteomes" id="UP000286947">
    <property type="component" value="Unassembled WGS sequence"/>
</dbReference>
<sequence>MQKILVLATGGSIAGTAGDQGETVRYVSAQRGVDELLSGLAVPVGLKMEARQLVQVDSKDMSFAIWRQLALSIEQALKQPDVKGIVITHGTDTLEETAYFLHHVLQAHKPVVLTAAMRPATALGADGPVNLVDAMTLAGTDGAHGVMCVMNGRIFGAEDIRKSHTYRLDAFAAGEAGALGALEAGQVRQWRAWPEATHKAVQPEDLPEDEGQWPWVEVVFSCVGATGAAVDALVKQGVRGIVVAATGNGTVHQGLLPSLKKAQQQGVLVVRAARVGDGVILGDDPDGIVRAANVTPVKARVQLILELLGQH</sequence>
<evidence type="ECO:0000256" key="3">
    <source>
        <dbReference type="PIRSR" id="PIRSR001220-2"/>
    </source>
</evidence>
<feature type="domain" description="L-asparaginase N-terminal" evidence="5">
    <location>
        <begin position="3"/>
        <end position="188"/>
    </location>
</feature>
<dbReference type="Gene3D" id="3.40.50.40">
    <property type="match status" value="1"/>
</dbReference>
<dbReference type="InterPro" id="IPR027475">
    <property type="entry name" value="Asparaginase/glutaminase_AS2"/>
</dbReference>
<dbReference type="EMBL" id="PQSP01000001">
    <property type="protein sequence ID" value="RUS67634.1"/>
    <property type="molecule type" value="Genomic_DNA"/>
</dbReference>
<gene>
    <name evidence="7" type="primary">ansA_1</name>
    <name evidence="7" type="ORF">CUZ56_00109</name>
</gene>
<dbReference type="InterPro" id="IPR027474">
    <property type="entry name" value="L-asparaginase_N"/>
</dbReference>
<name>A0A433SG57_9BURK</name>
<dbReference type="SUPFAM" id="SSF53774">
    <property type="entry name" value="Glutaminase/Asparaginase"/>
    <property type="match status" value="1"/>
</dbReference>
<evidence type="ECO:0000313" key="8">
    <source>
        <dbReference type="Proteomes" id="UP000286947"/>
    </source>
</evidence>
<dbReference type="GO" id="GO:0006528">
    <property type="term" value="P:asparagine metabolic process"/>
    <property type="evidence" value="ECO:0007669"/>
    <property type="project" value="InterPro"/>
</dbReference>
<evidence type="ECO:0000259" key="6">
    <source>
        <dbReference type="Pfam" id="PF17763"/>
    </source>
</evidence>
<dbReference type="PANTHER" id="PTHR11707">
    <property type="entry name" value="L-ASPARAGINASE"/>
    <property type="match status" value="1"/>
</dbReference>
<comment type="caution">
    <text evidence="7">The sequence shown here is derived from an EMBL/GenBank/DDBJ whole genome shotgun (WGS) entry which is preliminary data.</text>
</comment>
<feature type="binding site" evidence="3">
    <location>
        <begin position="91"/>
        <end position="92"/>
    </location>
    <ligand>
        <name>substrate</name>
    </ligand>
</feature>
<organism evidence="7 8">
    <name type="scientific">Saezia sanguinis</name>
    <dbReference type="NCBI Taxonomy" id="1965230"/>
    <lineage>
        <taxon>Bacteria</taxon>
        <taxon>Pseudomonadati</taxon>
        <taxon>Pseudomonadota</taxon>
        <taxon>Betaproteobacteria</taxon>
        <taxon>Burkholderiales</taxon>
        <taxon>Saeziaceae</taxon>
        <taxon>Saezia</taxon>
    </lineage>
</organism>
<dbReference type="SMART" id="SM00870">
    <property type="entry name" value="Asparaginase"/>
    <property type="match status" value="1"/>
</dbReference>
<feature type="domain" description="Asparaginase/glutaminase C-terminal" evidence="6">
    <location>
        <begin position="216"/>
        <end position="306"/>
    </location>
</feature>
<dbReference type="InterPro" id="IPR037152">
    <property type="entry name" value="L-asparaginase_N_sf"/>
</dbReference>
<feature type="active site" evidence="4">
    <location>
        <position position="91"/>
    </location>
</feature>
<dbReference type="RefSeq" id="WP_126977185.1">
    <property type="nucleotide sequence ID" value="NZ_PQSP01000001.1"/>
</dbReference>
<dbReference type="GO" id="GO:0004067">
    <property type="term" value="F:asparaginase activity"/>
    <property type="evidence" value="ECO:0007669"/>
    <property type="project" value="UniProtKB-UniRule"/>
</dbReference>
<keyword evidence="2 7" id="KW-0378">Hydrolase</keyword>
<evidence type="ECO:0000256" key="4">
    <source>
        <dbReference type="PROSITE-ProRule" id="PRU10100"/>
    </source>
</evidence>
<dbReference type="PIRSF" id="PIRSF500176">
    <property type="entry name" value="L_ASNase"/>
    <property type="match status" value="1"/>
</dbReference>
<dbReference type="PRINTS" id="PR00139">
    <property type="entry name" value="ASNGLNASE"/>
</dbReference>
<dbReference type="InterPro" id="IPR006034">
    <property type="entry name" value="Asparaginase/glutaminase-like"/>
</dbReference>
<evidence type="ECO:0000313" key="7">
    <source>
        <dbReference type="EMBL" id="RUS67634.1"/>
    </source>
</evidence>
<dbReference type="InterPro" id="IPR004550">
    <property type="entry name" value="AsnASE_II"/>
</dbReference>
<keyword evidence="8" id="KW-1185">Reference proteome</keyword>
<evidence type="ECO:0000259" key="5">
    <source>
        <dbReference type="Pfam" id="PF00710"/>
    </source>
</evidence>
<reference evidence="7 8" key="1">
    <citation type="submission" date="2018-01" db="EMBL/GenBank/DDBJ databases">
        <title>Saezia sanguinis gen. nov., sp. nov., in the order Burkholderiales isolated from human blood.</title>
        <authorList>
            <person name="Medina-Pascual M.J."/>
            <person name="Valdezate S."/>
            <person name="Monzon S."/>
            <person name="Cuesta I."/>
            <person name="Carrasco G."/>
            <person name="Villalon P."/>
            <person name="Saez-Nieto J.A."/>
        </authorList>
    </citation>
    <scope>NUCLEOTIDE SEQUENCE [LARGE SCALE GENOMIC DNA]</scope>
    <source>
        <strain evidence="7 8">CNM695-12</strain>
    </source>
</reference>
<proteinExistence type="inferred from homology"/>
<dbReference type="Gene3D" id="3.40.50.1170">
    <property type="entry name" value="L-asparaginase, N-terminal domain"/>
    <property type="match status" value="1"/>
</dbReference>
<protein>
    <submittedName>
        <fullName evidence="7">Putative L-asparaginase</fullName>
        <ecNumber evidence="7">3.5.1.1</ecNumber>
    </submittedName>
</protein>
<feature type="binding site" evidence="3">
    <location>
        <position position="58"/>
    </location>
    <ligand>
        <name>substrate</name>
    </ligand>
</feature>
<dbReference type="PROSITE" id="PS00917">
    <property type="entry name" value="ASN_GLN_ASE_2"/>
    <property type="match status" value="1"/>
</dbReference>
<dbReference type="Pfam" id="PF00710">
    <property type="entry name" value="Asparaginase"/>
    <property type="match status" value="1"/>
</dbReference>
<accession>A0A433SG57</accession>